<evidence type="ECO:0000313" key="2">
    <source>
        <dbReference type="Proteomes" id="UP000765509"/>
    </source>
</evidence>
<proteinExistence type="predicted"/>
<reference evidence="1" key="1">
    <citation type="submission" date="2021-03" db="EMBL/GenBank/DDBJ databases">
        <title>Draft genome sequence of rust myrtle Austropuccinia psidii MF-1, a brazilian biotype.</title>
        <authorList>
            <person name="Quecine M.C."/>
            <person name="Pachon D.M.R."/>
            <person name="Bonatelli M.L."/>
            <person name="Correr F.H."/>
            <person name="Franceschini L.M."/>
            <person name="Leite T.F."/>
            <person name="Margarido G.R.A."/>
            <person name="Almeida C.A."/>
            <person name="Ferrarezi J.A."/>
            <person name="Labate C.A."/>
        </authorList>
    </citation>
    <scope>NUCLEOTIDE SEQUENCE</scope>
    <source>
        <strain evidence="1">MF-1</strain>
    </source>
</reference>
<protein>
    <submittedName>
        <fullName evidence="1">Uncharacterized protein</fullName>
    </submittedName>
</protein>
<organism evidence="1 2">
    <name type="scientific">Austropuccinia psidii MF-1</name>
    <dbReference type="NCBI Taxonomy" id="1389203"/>
    <lineage>
        <taxon>Eukaryota</taxon>
        <taxon>Fungi</taxon>
        <taxon>Dikarya</taxon>
        <taxon>Basidiomycota</taxon>
        <taxon>Pucciniomycotina</taxon>
        <taxon>Pucciniomycetes</taxon>
        <taxon>Pucciniales</taxon>
        <taxon>Sphaerophragmiaceae</taxon>
        <taxon>Austropuccinia</taxon>
    </lineage>
</organism>
<evidence type="ECO:0000313" key="1">
    <source>
        <dbReference type="EMBL" id="MBW0484567.1"/>
    </source>
</evidence>
<dbReference type="EMBL" id="AVOT02007741">
    <property type="protein sequence ID" value="MBW0484567.1"/>
    <property type="molecule type" value="Genomic_DNA"/>
</dbReference>
<sequence length="136" mass="16030">MIPPHLRDLEISRENHIKRPSTIRSNTDLKGSEVEAYQSHRIWQNEPSFTFQDGFQQKPSRRGLHRIRTVYLGTSNAKTISPMDNGLKGMQPRVPMERTFRNYLEYFPQRDFVKDSWQLQKVETQQEVQSPGGRRS</sequence>
<dbReference type="Proteomes" id="UP000765509">
    <property type="component" value="Unassembled WGS sequence"/>
</dbReference>
<name>A0A9Q3CJ05_9BASI</name>
<gene>
    <name evidence="1" type="ORF">O181_024282</name>
</gene>
<dbReference type="AlphaFoldDB" id="A0A9Q3CJ05"/>
<comment type="caution">
    <text evidence="1">The sequence shown here is derived from an EMBL/GenBank/DDBJ whole genome shotgun (WGS) entry which is preliminary data.</text>
</comment>
<keyword evidence="2" id="KW-1185">Reference proteome</keyword>
<accession>A0A9Q3CJ05</accession>